<accession>A0ABZ0YMQ2</accession>
<dbReference type="EMBL" id="CP140255">
    <property type="protein sequence ID" value="WQH13392.1"/>
    <property type="molecule type" value="Genomic_DNA"/>
</dbReference>
<dbReference type="PIRSF" id="PIRSF002741">
    <property type="entry name" value="MppA"/>
    <property type="match status" value="1"/>
</dbReference>
<proteinExistence type="predicted"/>
<feature type="chain" id="PRO_5045269833" evidence="1">
    <location>
        <begin position="20"/>
        <end position="507"/>
    </location>
</feature>
<protein>
    <submittedName>
        <fullName evidence="3">ABC transporter substrate-binding protein</fullName>
    </submittedName>
</protein>
<evidence type="ECO:0000259" key="2">
    <source>
        <dbReference type="Pfam" id="PF00496"/>
    </source>
</evidence>
<dbReference type="InterPro" id="IPR000914">
    <property type="entry name" value="SBP_5_dom"/>
</dbReference>
<keyword evidence="4" id="KW-1185">Reference proteome</keyword>
<evidence type="ECO:0000256" key="1">
    <source>
        <dbReference type="SAM" id="SignalP"/>
    </source>
</evidence>
<feature type="domain" description="Solute-binding protein family 5" evidence="2">
    <location>
        <begin position="62"/>
        <end position="403"/>
    </location>
</feature>
<dbReference type="PANTHER" id="PTHR30290">
    <property type="entry name" value="PERIPLASMIC BINDING COMPONENT OF ABC TRANSPORTER"/>
    <property type="match status" value="1"/>
</dbReference>
<dbReference type="Proteomes" id="UP001324794">
    <property type="component" value="Chromosome"/>
</dbReference>
<evidence type="ECO:0000313" key="4">
    <source>
        <dbReference type="Proteomes" id="UP001324794"/>
    </source>
</evidence>
<dbReference type="CDD" id="cd08490">
    <property type="entry name" value="PBP2_NikA_DppA_OppA_like_3"/>
    <property type="match status" value="1"/>
</dbReference>
<dbReference type="PANTHER" id="PTHR30290:SF83">
    <property type="entry name" value="ABC TRANSPORTER SUBSTRATE-BINDING PROTEIN"/>
    <property type="match status" value="1"/>
</dbReference>
<dbReference type="InterPro" id="IPR030678">
    <property type="entry name" value="Peptide/Ni-bd"/>
</dbReference>
<dbReference type="InterPro" id="IPR039424">
    <property type="entry name" value="SBP_5"/>
</dbReference>
<dbReference type="SUPFAM" id="SSF53850">
    <property type="entry name" value="Periplasmic binding protein-like II"/>
    <property type="match status" value="1"/>
</dbReference>
<organism evidence="3 4">
    <name type="scientific">Vreelandella neptunia</name>
    <dbReference type="NCBI Taxonomy" id="115551"/>
    <lineage>
        <taxon>Bacteria</taxon>
        <taxon>Pseudomonadati</taxon>
        <taxon>Pseudomonadota</taxon>
        <taxon>Gammaproteobacteria</taxon>
        <taxon>Oceanospirillales</taxon>
        <taxon>Halomonadaceae</taxon>
        <taxon>Vreelandella</taxon>
    </lineage>
</organism>
<sequence length="507" mass="55462">MKRFYAACLAILTSLNTWASERSLDIVAPWGIEKMDPAVSGYVFSRMRVAETLVDTDNQGQLAPGLAISWEVSADGLNWRFTLRENTLFHNGTEVTVEAVINSLEASMAKPGMLNTAPITHLEADGNSVVIELESAFAPLPALLAHSSTLILAEASFAKNGDVTQVIGSGPYQVDEISLPQFMTVTRFDDYWGDAPSIKAASYLAVSRGETRALMAESGDADIVFTLDLASQARLSRNANLSILSEPLPRTILLKLNAGHPFLEDKRARQALSLAIDRADIASELLRMPEAAAAELFPESLGIWHIGVAPSSAQNIEKARALLLELGWQIGEDGFLTRDGQPFKLTLRTLADRPELPLVATALQRQWQRLGVDLEVVVSNASAIPSGHHDGSLEVGLIGRNYGLVPNPLVSLLDDIGGKPEEMGGAWGTMNWRDDEVAEWLDTLRQSTDEQELNNLASLIAERLHQEMPLIPVAWYPQTAVVSNEVVGFSMDPLERSYRIDQMEWAK</sequence>
<reference evidence="3 4" key="1">
    <citation type="submission" date="2023-11" db="EMBL/GenBank/DDBJ databases">
        <title>MicrobeMod: A computational toolkit for identifying prokaryotic methylation and restriction-modification with nanopore sequencing.</title>
        <authorList>
            <person name="Crits-Christoph A."/>
            <person name="Kang S.C."/>
            <person name="Lee H."/>
            <person name="Ostrov N."/>
        </authorList>
    </citation>
    <scope>NUCLEOTIDE SEQUENCE [LARGE SCALE GENOMIC DNA]</scope>
    <source>
        <strain evidence="3 4">ATCC BAA-805</strain>
    </source>
</reference>
<dbReference type="Gene3D" id="3.10.105.10">
    <property type="entry name" value="Dipeptide-binding Protein, Domain 3"/>
    <property type="match status" value="1"/>
</dbReference>
<dbReference type="RefSeq" id="WP_133730908.1">
    <property type="nucleotide sequence ID" value="NZ_CP140255.1"/>
</dbReference>
<evidence type="ECO:0000313" key="3">
    <source>
        <dbReference type="EMBL" id="WQH13392.1"/>
    </source>
</evidence>
<dbReference type="Pfam" id="PF00496">
    <property type="entry name" value="SBP_bac_5"/>
    <property type="match status" value="1"/>
</dbReference>
<feature type="signal peptide" evidence="1">
    <location>
        <begin position="1"/>
        <end position="19"/>
    </location>
</feature>
<name>A0ABZ0YMQ2_9GAMM</name>
<dbReference type="Gene3D" id="3.40.190.10">
    <property type="entry name" value="Periplasmic binding protein-like II"/>
    <property type="match status" value="1"/>
</dbReference>
<gene>
    <name evidence="3" type="ORF">SR894_02345</name>
</gene>
<keyword evidence="1" id="KW-0732">Signal</keyword>